<comment type="caution">
    <text evidence="7">The sequence shown here is derived from an EMBL/GenBank/DDBJ whole genome shotgun (WGS) entry which is preliminary data.</text>
</comment>
<evidence type="ECO:0000256" key="5">
    <source>
        <dbReference type="SAM" id="SignalP"/>
    </source>
</evidence>
<evidence type="ECO:0000313" key="8">
    <source>
        <dbReference type="Proteomes" id="UP001230188"/>
    </source>
</evidence>
<dbReference type="EMBL" id="JAQMWT010000379">
    <property type="protein sequence ID" value="KAJ8602487.1"/>
    <property type="molecule type" value="Genomic_DNA"/>
</dbReference>
<keyword evidence="3" id="KW-0677">Repeat</keyword>
<comment type="pathway">
    <text evidence="1">Protein modification; protein glycosylation.</text>
</comment>
<dbReference type="InterPro" id="IPR029489">
    <property type="entry name" value="OGT/SEC/SPY_C"/>
</dbReference>
<accession>A0AAD7UEQ7</accession>
<gene>
    <name evidence="7" type="ORF">CTAYLR_001222</name>
</gene>
<feature type="signal peptide" evidence="5">
    <location>
        <begin position="1"/>
        <end position="16"/>
    </location>
</feature>
<keyword evidence="5" id="KW-0732">Signal</keyword>
<dbReference type="Gene3D" id="3.40.50.11380">
    <property type="match status" value="1"/>
</dbReference>
<dbReference type="SUPFAM" id="SSF48452">
    <property type="entry name" value="TPR-like"/>
    <property type="match status" value="1"/>
</dbReference>
<keyword evidence="2" id="KW-0808">Transferase</keyword>
<sequence length="655" mass="73278">MARVGLVVCLATSSKATLLESALNGCARLDATAAVLRVIPQHTDSMNNAGNCLSERARQRSGLERENDLNDAYMFWMRALDVDSTHRMARLNVALQLHSRGQYGAYGLSDRESSAFFCLQLGEFAHAVVNHERALALAKSIGAVNDAEQTLGHILKASIPACNWDNRENFVRSLVKQDERRILRGDGPVLLPFDTLLLPIDGATRLKTARAQSRMFEHYETNLPPRLGDEGIMTVAYLCHDFNDHPTAHLVEGLFRWHRRLRDVRGSRQGTYTAAISYGKDDGSSYREIIANDTDAFISVNTLGHNAAVEEARKWPRVEANGALVASGPSIAVDLQGHTLGTRMELAAMRVAPVQASYLIFPGTSGASFVDALFVDRYVVPPETAPTYSEKLVYLPGCYQINDYERHDFDRMLSSQEDSVDIMRASYNLPKRPAVVFCNFNKNDKLDPTSFGVWMSILRRVPDSVLWMLQPSKERAFEALKKNLEAEAAASGVSPSRLAWASRVPKARHLRRHAAADLFLDTFVYGAHSTATDALRGGVPFITVRGQSFPQRVGVSLLSNMGDITRRPASFICESLRDFEDMASNLATTRRRTLEILQRALIEDNDLSRLFDTAYFTHNIERAYKALWEAFRADENQTRRHVVVDDPRSSRVYSY</sequence>
<evidence type="ECO:0000256" key="1">
    <source>
        <dbReference type="ARBA" id="ARBA00004922"/>
    </source>
</evidence>
<dbReference type="GO" id="GO:0016740">
    <property type="term" value="F:transferase activity"/>
    <property type="evidence" value="ECO:0007669"/>
    <property type="project" value="UniProtKB-KW"/>
</dbReference>
<name>A0AAD7UEQ7_9STRA</name>
<evidence type="ECO:0000256" key="2">
    <source>
        <dbReference type="ARBA" id="ARBA00022679"/>
    </source>
</evidence>
<feature type="chain" id="PRO_5042292582" description="O-GlcNAc transferase C-terminal domain-containing protein" evidence="5">
    <location>
        <begin position="17"/>
        <end position="655"/>
    </location>
</feature>
<evidence type="ECO:0000256" key="4">
    <source>
        <dbReference type="ARBA" id="ARBA00022803"/>
    </source>
</evidence>
<keyword evidence="8" id="KW-1185">Reference proteome</keyword>
<dbReference type="Gene3D" id="3.40.50.2000">
    <property type="entry name" value="Glycogen Phosphorylase B"/>
    <property type="match status" value="1"/>
</dbReference>
<reference evidence="7" key="1">
    <citation type="submission" date="2023-01" db="EMBL/GenBank/DDBJ databases">
        <title>Metagenome sequencing of chrysophaentin producing Chrysophaeum taylorii.</title>
        <authorList>
            <person name="Davison J."/>
            <person name="Bewley C."/>
        </authorList>
    </citation>
    <scope>NUCLEOTIDE SEQUENCE</scope>
    <source>
        <strain evidence="7">NIES-1699</strain>
    </source>
</reference>
<dbReference type="Proteomes" id="UP001230188">
    <property type="component" value="Unassembled WGS sequence"/>
</dbReference>
<keyword evidence="4" id="KW-0802">TPR repeat</keyword>
<proteinExistence type="predicted"/>
<dbReference type="AlphaFoldDB" id="A0AAD7UEQ7"/>
<organism evidence="7 8">
    <name type="scientific">Chrysophaeum taylorii</name>
    <dbReference type="NCBI Taxonomy" id="2483200"/>
    <lineage>
        <taxon>Eukaryota</taxon>
        <taxon>Sar</taxon>
        <taxon>Stramenopiles</taxon>
        <taxon>Ochrophyta</taxon>
        <taxon>Pelagophyceae</taxon>
        <taxon>Pelagomonadales</taxon>
        <taxon>Pelagomonadaceae</taxon>
        <taxon>Chrysophaeum</taxon>
    </lineage>
</organism>
<protein>
    <recommendedName>
        <fullName evidence="6">O-GlcNAc transferase C-terminal domain-containing protein</fullName>
    </recommendedName>
</protein>
<evidence type="ECO:0000259" key="6">
    <source>
        <dbReference type="Pfam" id="PF13844"/>
    </source>
</evidence>
<dbReference type="InterPro" id="IPR011990">
    <property type="entry name" value="TPR-like_helical_dom_sf"/>
</dbReference>
<evidence type="ECO:0000313" key="7">
    <source>
        <dbReference type="EMBL" id="KAJ8602487.1"/>
    </source>
</evidence>
<feature type="domain" description="O-GlcNAc transferase C-terminal" evidence="6">
    <location>
        <begin position="162"/>
        <end position="406"/>
    </location>
</feature>
<feature type="domain" description="O-GlcNAc transferase C-terminal" evidence="6">
    <location>
        <begin position="422"/>
        <end position="619"/>
    </location>
</feature>
<evidence type="ECO:0000256" key="3">
    <source>
        <dbReference type="ARBA" id="ARBA00022737"/>
    </source>
</evidence>
<dbReference type="Gene3D" id="1.25.40.10">
    <property type="entry name" value="Tetratricopeptide repeat domain"/>
    <property type="match status" value="1"/>
</dbReference>
<dbReference type="PANTHER" id="PTHR44998:SF1">
    <property type="entry name" value="UDP-N-ACETYLGLUCOSAMINE--PEPTIDE N-ACETYLGLUCOSAMINYLTRANSFERASE 110 KDA SUBUNIT"/>
    <property type="match status" value="1"/>
</dbReference>
<dbReference type="Pfam" id="PF13844">
    <property type="entry name" value="Glyco_transf_41"/>
    <property type="match status" value="2"/>
</dbReference>
<dbReference type="PANTHER" id="PTHR44998">
    <property type="match status" value="1"/>
</dbReference>